<accession>A0A8X6YKG8</accession>
<evidence type="ECO:0000313" key="1">
    <source>
        <dbReference type="EMBL" id="GFY73632.1"/>
    </source>
</evidence>
<proteinExistence type="predicted"/>
<organism evidence="1 2">
    <name type="scientific">Trichonephila inaurata madagascariensis</name>
    <dbReference type="NCBI Taxonomy" id="2747483"/>
    <lineage>
        <taxon>Eukaryota</taxon>
        <taxon>Metazoa</taxon>
        <taxon>Ecdysozoa</taxon>
        <taxon>Arthropoda</taxon>
        <taxon>Chelicerata</taxon>
        <taxon>Arachnida</taxon>
        <taxon>Araneae</taxon>
        <taxon>Araneomorphae</taxon>
        <taxon>Entelegynae</taxon>
        <taxon>Araneoidea</taxon>
        <taxon>Nephilidae</taxon>
        <taxon>Trichonephila</taxon>
        <taxon>Trichonephila inaurata</taxon>
    </lineage>
</organism>
<name>A0A8X6YKG8_9ARAC</name>
<dbReference type="Proteomes" id="UP000886998">
    <property type="component" value="Unassembled WGS sequence"/>
</dbReference>
<dbReference type="EMBL" id="BMAV01020249">
    <property type="protein sequence ID" value="GFY73632.1"/>
    <property type="molecule type" value="Genomic_DNA"/>
</dbReference>
<gene>
    <name evidence="1" type="ORF">TNIN_311821</name>
</gene>
<sequence>MSLPPDFSITKFQSLSPDEKHDSSGNYLQKFPPSLIDFLNPQTNDESRKRNSEILGLFPKHSFRLTYWNLGFRILWGFSPPLTLQELIATSTDRGM</sequence>
<comment type="caution">
    <text evidence="1">The sequence shown here is derived from an EMBL/GenBank/DDBJ whole genome shotgun (WGS) entry which is preliminary data.</text>
</comment>
<dbReference type="AlphaFoldDB" id="A0A8X6YKG8"/>
<protein>
    <submittedName>
        <fullName evidence="1">Uncharacterized protein</fullName>
    </submittedName>
</protein>
<keyword evidence="2" id="KW-1185">Reference proteome</keyword>
<reference evidence="1" key="1">
    <citation type="submission" date="2020-08" db="EMBL/GenBank/DDBJ databases">
        <title>Multicomponent nature underlies the extraordinary mechanical properties of spider dragline silk.</title>
        <authorList>
            <person name="Kono N."/>
            <person name="Nakamura H."/>
            <person name="Mori M."/>
            <person name="Yoshida Y."/>
            <person name="Ohtoshi R."/>
            <person name="Malay A.D."/>
            <person name="Moran D.A.P."/>
            <person name="Tomita M."/>
            <person name="Numata K."/>
            <person name="Arakawa K."/>
        </authorList>
    </citation>
    <scope>NUCLEOTIDE SEQUENCE</scope>
</reference>
<evidence type="ECO:0000313" key="2">
    <source>
        <dbReference type="Proteomes" id="UP000886998"/>
    </source>
</evidence>